<keyword evidence="2" id="KW-0238">DNA-binding</keyword>
<accession>A0ABY6TVM7</accession>
<protein>
    <recommendedName>
        <fullName evidence="6">Xylanolytic transcriptional activator regulatory domain-containing protein</fullName>
    </recommendedName>
</protein>
<reference evidence="7 8" key="1">
    <citation type="submission" date="2019-06" db="EMBL/GenBank/DDBJ databases">
        <authorList>
            <person name="Broberg M."/>
        </authorList>
    </citation>
    <scope>NUCLEOTIDE SEQUENCE [LARGE SCALE GENOMIC DNA]</scope>
</reference>
<dbReference type="PANTHER" id="PTHR47424">
    <property type="entry name" value="REGULATORY PROTEIN GAL4"/>
    <property type="match status" value="1"/>
</dbReference>
<dbReference type="PANTHER" id="PTHR47424:SF3">
    <property type="entry name" value="REGULATORY PROTEIN GAL4"/>
    <property type="match status" value="1"/>
</dbReference>
<evidence type="ECO:0000256" key="4">
    <source>
        <dbReference type="ARBA" id="ARBA00023242"/>
    </source>
</evidence>
<keyword evidence="5" id="KW-0472">Membrane</keyword>
<feature type="transmembrane region" description="Helical" evidence="5">
    <location>
        <begin position="199"/>
        <end position="217"/>
    </location>
</feature>
<name>A0ABY6TVM7_BIOOC</name>
<dbReference type="EMBL" id="CABFNS010000670">
    <property type="protein sequence ID" value="VUC22716.1"/>
    <property type="molecule type" value="Genomic_DNA"/>
</dbReference>
<evidence type="ECO:0000259" key="6">
    <source>
        <dbReference type="SMART" id="SM00906"/>
    </source>
</evidence>
<evidence type="ECO:0000256" key="2">
    <source>
        <dbReference type="ARBA" id="ARBA00023125"/>
    </source>
</evidence>
<evidence type="ECO:0000256" key="3">
    <source>
        <dbReference type="ARBA" id="ARBA00023163"/>
    </source>
</evidence>
<dbReference type="InterPro" id="IPR051127">
    <property type="entry name" value="Fungal_SecMet_Regulators"/>
</dbReference>
<proteinExistence type="predicted"/>
<dbReference type="InterPro" id="IPR007219">
    <property type="entry name" value="XnlR_reg_dom"/>
</dbReference>
<dbReference type="Proteomes" id="UP000766486">
    <property type="component" value="Unassembled WGS sequence"/>
</dbReference>
<comment type="caution">
    <text evidence="7">The sequence shown here is derived from an EMBL/GenBank/DDBJ whole genome shotgun (WGS) entry which is preliminary data.</text>
</comment>
<organism evidence="7 8">
    <name type="scientific">Bionectria ochroleuca</name>
    <name type="common">Gliocladium roseum</name>
    <dbReference type="NCBI Taxonomy" id="29856"/>
    <lineage>
        <taxon>Eukaryota</taxon>
        <taxon>Fungi</taxon>
        <taxon>Dikarya</taxon>
        <taxon>Ascomycota</taxon>
        <taxon>Pezizomycotina</taxon>
        <taxon>Sordariomycetes</taxon>
        <taxon>Hypocreomycetidae</taxon>
        <taxon>Hypocreales</taxon>
        <taxon>Bionectriaceae</taxon>
        <taxon>Clonostachys</taxon>
    </lineage>
</organism>
<keyword evidence="3" id="KW-0804">Transcription</keyword>
<feature type="domain" description="Xylanolytic transcriptional activator regulatory" evidence="6">
    <location>
        <begin position="27"/>
        <end position="99"/>
    </location>
</feature>
<keyword evidence="4" id="KW-0539">Nucleus</keyword>
<keyword evidence="5" id="KW-0812">Transmembrane</keyword>
<evidence type="ECO:0000256" key="5">
    <source>
        <dbReference type="SAM" id="Phobius"/>
    </source>
</evidence>
<gene>
    <name evidence="7" type="ORF">CLO192961_LOCUS92925</name>
</gene>
<keyword evidence="1" id="KW-0805">Transcription regulation</keyword>
<keyword evidence="5" id="KW-1133">Transmembrane helix</keyword>
<evidence type="ECO:0000313" key="8">
    <source>
        <dbReference type="Proteomes" id="UP000766486"/>
    </source>
</evidence>
<dbReference type="Pfam" id="PF04082">
    <property type="entry name" value="Fungal_trans"/>
    <property type="match status" value="1"/>
</dbReference>
<evidence type="ECO:0000256" key="1">
    <source>
        <dbReference type="ARBA" id="ARBA00023015"/>
    </source>
</evidence>
<dbReference type="CDD" id="cd12148">
    <property type="entry name" value="fungal_TF_MHR"/>
    <property type="match status" value="1"/>
</dbReference>
<keyword evidence="8" id="KW-1185">Reference proteome</keyword>
<dbReference type="SMART" id="SM00906">
    <property type="entry name" value="Fungal_trans"/>
    <property type="match status" value="1"/>
</dbReference>
<sequence>MLLNQTVRAVQAHTQSGLATNNVDIVAYILTGTAIRLAFSIGLNIESVHSSLSCDVQEARRTYWMMYIQDFELSLDSGRPFSMSASQMRVSYPAEQPILQGGSLSQPSPTRFIRHLADFVGISRKILKLFRQISKAGMPGLVAPVEIEILRKDLMHWRASLPDYLQFDLGPNDMHENVIGQDLYAWHKRQQSSLRIRRYLLVAGTVAYFNLAIIILLQGSREKKDKPKRSDHEEPSLASFHQLCRLDAARDMIRHIYKLFETAPRLRRWSYYCFYCLQATLVLLPKVAESHYIRRNVHHVHGSPCSCQWSKYRQDWKICSLSFKIFEMIDLKASQTCGEAVRRFLKGWEIPDTGECPHNICLVNSEGGGELQSHSASLTSAIRPDRFHKLPGTNDLFSSPLDKSSQSHAPLADSEGISRVDDPLAIVSSPISLSGIQVELYEALYGKYDQNNFESATGLGLATNDGHLGLSSDVTGNVELDWFDFCNVDTDNNYMATQ</sequence>
<evidence type="ECO:0000313" key="7">
    <source>
        <dbReference type="EMBL" id="VUC22716.1"/>
    </source>
</evidence>